<sequence>MAPFDLTLPSTRLVQRWIRRQQPLVVVLHQGRRLEGRLLWQDPTALALQLRDGQDPVLVQRQSIALIHPAVASSETAT</sequence>
<name>A0A6B1F9J5_9SYNE</name>
<dbReference type="Gene3D" id="2.30.30.100">
    <property type="match status" value="1"/>
</dbReference>
<dbReference type="EMBL" id="VYDO01000175">
    <property type="protein sequence ID" value="MYG38405.1"/>
    <property type="molecule type" value="Genomic_DNA"/>
</dbReference>
<reference evidence="2" key="1">
    <citation type="submission" date="2019-09" db="EMBL/GenBank/DDBJ databases">
        <title>Characterisation of the sponge microbiome using genome-centric metagenomics.</title>
        <authorList>
            <person name="Engelberts J.P."/>
            <person name="Robbins S.J."/>
            <person name="De Goeij J.M."/>
            <person name="Aranda M."/>
            <person name="Bell S.C."/>
            <person name="Webster N.S."/>
        </authorList>
    </citation>
    <scope>NUCLEOTIDE SEQUENCE</scope>
    <source>
        <strain evidence="2">SB0676_bin_10</strain>
    </source>
</reference>
<proteinExistence type="predicted"/>
<accession>A0A6B1F9J5</accession>
<dbReference type="InterPro" id="IPR010920">
    <property type="entry name" value="LSM_dom_sf"/>
</dbReference>
<evidence type="ECO:0000313" key="2">
    <source>
        <dbReference type="EMBL" id="MYG38405.1"/>
    </source>
</evidence>
<dbReference type="NCBIfam" id="NF047718">
    <property type="entry name" value="Hfq_rel_Cyano"/>
    <property type="match status" value="1"/>
</dbReference>
<dbReference type="Pfam" id="PF21979">
    <property type="entry name" value="Hfq_1"/>
    <property type="match status" value="1"/>
</dbReference>
<evidence type="ECO:0000259" key="1">
    <source>
        <dbReference type="Pfam" id="PF21979"/>
    </source>
</evidence>
<dbReference type="InterPro" id="IPR053840">
    <property type="entry name" value="Hfq_1"/>
</dbReference>
<organism evidence="2">
    <name type="scientific">Synechococcus sp. SB0676_bin_10</name>
    <dbReference type="NCBI Taxonomy" id="2604869"/>
    <lineage>
        <taxon>Bacteria</taxon>
        <taxon>Bacillati</taxon>
        <taxon>Cyanobacteriota</taxon>
        <taxon>Cyanophyceae</taxon>
        <taxon>Synechococcales</taxon>
        <taxon>Synechococcaceae</taxon>
        <taxon>Synechococcus</taxon>
    </lineage>
</organism>
<comment type="caution">
    <text evidence="2">The sequence shown here is derived from an EMBL/GenBank/DDBJ whole genome shotgun (WGS) entry which is preliminary data.</text>
</comment>
<protein>
    <recommendedName>
        <fullName evidence="1">Hfq-related domain-containing protein</fullName>
    </recommendedName>
</protein>
<dbReference type="AlphaFoldDB" id="A0A6B1F9J5"/>
<dbReference type="SUPFAM" id="SSF50182">
    <property type="entry name" value="Sm-like ribonucleoproteins"/>
    <property type="match status" value="1"/>
</dbReference>
<feature type="domain" description="Hfq-related" evidence="1">
    <location>
        <begin position="8"/>
        <end position="69"/>
    </location>
</feature>
<gene>
    <name evidence="2" type="ORF">F4162_05325</name>
</gene>